<dbReference type="EMBL" id="JADBEG010000001">
    <property type="protein sequence ID" value="MBE1500110.1"/>
    <property type="molecule type" value="Genomic_DNA"/>
</dbReference>
<sequence length="133" mass="14989">MAIPSDVDLGQSLRLIRALNALRVSRRYGPLPQVEAADVLAWQLVVEMQKRGNRPADPYGPVEVSTAKARAAGFKNRRLFGYRAYKAGTEVNMLPRMWARQIDVFGRDVLDSRVIYCGAAHQNRNYVLIFVAK</sequence>
<name>A0ABR9IAC7_9PSEU</name>
<evidence type="ECO:0000313" key="2">
    <source>
        <dbReference type="Proteomes" id="UP000631670"/>
    </source>
</evidence>
<accession>A0ABR9IAC7</accession>
<gene>
    <name evidence="1" type="ORF">H4696_007210</name>
</gene>
<dbReference type="Proteomes" id="UP000631670">
    <property type="component" value="Unassembled WGS sequence"/>
</dbReference>
<organism evidence="1 2">
    <name type="scientific">Amycolatopsis lexingtonensis</name>
    <dbReference type="NCBI Taxonomy" id="218822"/>
    <lineage>
        <taxon>Bacteria</taxon>
        <taxon>Bacillati</taxon>
        <taxon>Actinomycetota</taxon>
        <taxon>Actinomycetes</taxon>
        <taxon>Pseudonocardiales</taxon>
        <taxon>Pseudonocardiaceae</taxon>
        <taxon>Amycolatopsis</taxon>
    </lineage>
</organism>
<proteinExistence type="predicted"/>
<evidence type="ECO:0000313" key="1">
    <source>
        <dbReference type="EMBL" id="MBE1500110.1"/>
    </source>
</evidence>
<protein>
    <recommendedName>
        <fullName evidence="3">SCP domain-containing protein</fullName>
    </recommendedName>
</protein>
<dbReference type="RefSeq" id="WP_143265047.1">
    <property type="nucleotide sequence ID" value="NZ_JADBEG010000001.1"/>
</dbReference>
<keyword evidence="2" id="KW-1185">Reference proteome</keyword>
<evidence type="ECO:0008006" key="3">
    <source>
        <dbReference type="Google" id="ProtNLM"/>
    </source>
</evidence>
<comment type="caution">
    <text evidence="1">The sequence shown here is derived from an EMBL/GenBank/DDBJ whole genome shotgun (WGS) entry which is preliminary data.</text>
</comment>
<reference evidence="1 2" key="1">
    <citation type="submission" date="2020-10" db="EMBL/GenBank/DDBJ databases">
        <title>Sequencing the genomes of 1000 actinobacteria strains.</title>
        <authorList>
            <person name="Klenk H.-P."/>
        </authorList>
    </citation>
    <scope>NUCLEOTIDE SEQUENCE [LARGE SCALE GENOMIC DNA]</scope>
    <source>
        <strain evidence="1 2">DSM 44653</strain>
    </source>
</reference>